<evidence type="ECO:0000313" key="13">
    <source>
        <dbReference type="Proteomes" id="UP000319859"/>
    </source>
</evidence>
<dbReference type="CDD" id="cd06456">
    <property type="entry name" value="M3A_DCP"/>
    <property type="match status" value="1"/>
</dbReference>
<dbReference type="SUPFAM" id="SSF55486">
    <property type="entry name" value="Metalloproteases ('zincins'), catalytic domain"/>
    <property type="match status" value="1"/>
</dbReference>
<dbReference type="FunFam" id="3.40.390.10:FF:000009">
    <property type="entry name" value="Oligopeptidase A"/>
    <property type="match status" value="1"/>
</dbReference>
<dbReference type="GO" id="GO:0046872">
    <property type="term" value="F:metal ion binding"/>
    <property type="evidence" value="ECO:0007669"/>
    <property type="project" value="UniProtKB-UniRule"/>
</dbReference>
<dbReference type="InterPro" id="IPR034005">
    <property type="entry name" value="M3A_DCP"/>
</dbReference>
<comment type="cofactor">
    <cofactor evidence="9">
        <name>Zn(2+)</name>
        <dbReference type="ChEBI" id="CHEBI:29105"/>
    </cofactor>
    <text evidence="9">Binds 1 zinc ion.</text>
</comment>
<evidence type="ECO:0000256" key="8">
    <source>
        <dbReference type="ARBA" id="ARBA00026100"/>
    </source>
</evidence>
<evidence type="ECO:0000256" key="9">
    <source>
        <dbReference type="RuleBase" id="RU003435"/>
    </source>
</evidence>
<evidence type="ECO:0000256" key="1">
    <source>
        <dbReference type="ARBA" id="ARBA00006040"/>
    </source>
</evidence>
<evidence type="ECO:0000259" key="11">
    <source>
        <dbReference type="Pfam" id="PF19310"/>
    </source>
</evidence>
<dbReference type="PANTHER" id="PTHR43660">
    <property type="entry name" value="DIPEPTIDYL CARBOXYPEPTIDASE"/>
    <property type="match status" value="1"/>
</dbReference>
<dbReference type="RefSeq" id="WP_145752462.1">
    <property type="nucleotide sequence ID" value="NZ_VITN01000018.1"/>
</dbReference>
<protein>
    <recommendedName>
        <fullName evidence="8">oligopeptidase A</fullName>
        <ecNumber evidence="8">3.4.24.70</ecNumber>
    </recommendedName>
</protein>
<accession>A0A560EX86</accession>
<dbReference type="PANTHER" id="PTHR43660:SF1">
    <property type="entry name" value="DIPEPTIDYL CARBOXYPEPTIDASE"/>
    <property type="match status" value="1"/>
</dbReference>
<organism evidence="12 13">
    <name type="scientific">Nitrospirillum amazonense</name>
    <dbReference type="NCBI Taxonomy" id="28077"/>
    <lineage>
        <taxon>Bacteria</taxon>
        <taxon>Pseudomonadati</taxon>
        <taxon>Pseudomonadota</taxon>
        <taxon>Alphaproteobacteria</taxon>
        <taxon>Rhodospirillales</taxon>
        <taxon>Azospirillaceae</taxon>
        <taxon>Nitrospirillum</taxon>
    </lineage>
</organism>
<evidence type="ECO:0000313" key="12">
    <source>
        <dbReference type="EMBL" id="TWB13997.1"/>
    </source>
</evidence>
<dbReference type="OrthoDB" id="9773538at2"/>
<reference evidence="12 13" key="1">
    <citation type="submission" date="2019-06" db="EMBL/GenBank/DDBJ databases">
        <title>Genomic Encyclopedia of Type Strains, Phase IV (KMG-V): Genome sequencing to study the core and pangenomes of soil and plant-associated prokaryotes.</title>
        <authorList>
            <person name="Whitman W."/>
        </authorList>
    </citation>
    <scope>NUCLEOTIDE SEQUENCE [LARGE SCALE GENOMIC DNA]</scope>
    <source>
        <strain evidence="12 13">BR 11880</strain>
    </source>
</reference>
<dbReference type="Gene3D" id="1.10.1370.40">
    <property type="match status" value="1"/>
</dbReference>
<comment type="catalytic activity">
    <reaction evidence="7">
        <text>Hydrolysis of oligopeptides, with broad specificity. Gly or Ala commonly occur as P1 or P1' residues, but more distant residues are also important, as is shown by the fact that Z-Gly-Pro-Gly-|-Gly-Pro-Ala is cleaved, but not Z-(Gly)(5).</text>
        <dbReference type="EC" id="3.4.24.70"/>
    </reaction>
</comment>
<dbReference type="Pfam" id="PF19310">
    <property type="entry name" value="TOP_N"/>
    <property type="match status" value="1"/>
</dbReference>
<comment type="caution">
    <text evidence="12">The sequence shown here is derived from an EMBL/GenBank/DDBJ whole genome shotgun (WGS) entry which is preliminary data.</text>
</comment>
<proteinExistence type="inferred from homology"/>
<evidence type="ECO:0000256" key="4">
    <source>
        <dbReference type="ARBA" id="ARBA00022801"/>
    </source>
</evidence>
<dbReference type="EC" id="3.4.24.70" evidence="8"/>
<dbReference type="Proteomes" id="UP000319859">
    <property type="component" value="Unassembled WGS sequence"/>
</dbReference>
<feature type="domain" description="Peptidase M3A/M3B catalytic" evidence="10">
    <location>
        <begin position="230"/>
        <end position="685"/>
    </location>
</feature>
<dbReference type="InterPro" id="IPR024077">
    <property type="entry name" value="Neurolysin/TOP_dom2"/>
</dbReference>
<evidence type="ECO:0000256" key="3">
    <source>
        <dbReference type="ARBA" id="ARBA00022723"/>
    </source>
</evidence>
<sequence>MSTTPTDTAAGTADNPLLATTGLPAFDAVKPEHVGPALEAAIARHDAVVQAVITGGDRGFDAVCRAMEQAEADLSDLWATVSHLHSVADTPELRAAHAAALERLIGYSSSVAQNPDLYAAYAAVDLSVLGATERRLVELSLRNFKLGGVALPPAERERFAALQVELGRLQTAYSSAVLDATEAWVEHITDEALLAGVPEADKAMLASLAAARNLDGWAVTLHQPSVRAILTYADNRDLRARVYRAYGTRASDQGPLDQKNGPETLDNSDRMGAILALRREAAALLGFNDPVDLSLATKMARSGAEVVDFLRDLARRARQPALADKAQLEAFARDTLGIDALEPWDNGYVAEKLRQALHSVDDQKIKAYFPLPRVLDGLLALLRDVFGITLTQEEGTRVWHKDVRYYTLSRDGVPFAGLYMDLFARTGKKGGAWMAVCRARLKRQDGTQLPVAYLNCNFAPPAGGRPSLLSHGDVLTLLHEMGHCLHHVLSEVDYPSISGVTGFEWDAVELPSQLLENFAWDRQILRSMSGHVDTGEPLPDALFDAMLGAQRFQAALALLRQVEFALFDLQMHLDAGITDAAGVQALLERVRAEVAVLTPPEWHRFAHAFTHIFAGGYAAGYYSYLWAERLSLDGFGKFLEGDRAAAGEAFRAQVLAVGSSRPALDSYIAFRGREPENDALLKRYGLAA</sequence>
<keyword evidence="4 9" id="KW-0378">Hydrolase</keyword>
<keyword evidence="3 9" id="KW-0479">Metal-binding</keyword>
<evidence type="ECO:0000256" key="5">
    <source>
        <dbReference type="ARBA" id="ARBA00022833"/>
    </source>
</evidence>
<dbReference type="GO" id="GO:0004222">
    <property type="term" value="F:metalloendopeptidase activity"/>
    <property type="evidence" value="ECO:0007669"/>
    <property type="project" value="UniProtKB-EC"/>
</dbReference>
<evidence type="ECO:0000256" key="7">
    <source>
        <dbReference type="ARBA" id="ARBA00024603"/>
    </source>
</evidence>
<dbReference type="InterPro" id="IPR001567">
    <property type="entry name" value="Pept_M3A_M3B_dom"/>
</dbReference>
<dbReference type="EMBL" id="VITN01000018">
    <property type="protein sequence ID" value="TWB13997.1"/>
    <property type="molecule type" value="Genomic_DNA"/>
</dbReference>
<keyword evidence="5 9" id="KW-0862">Zinc</keyword>
<keyword evidence="6 9" id="KW-0482">Metalloprotease</keyword>
<evidence type="ECO:0000259" key="10">
    <source>
        <dbReference type="Pfam" id="PF01432"/>
    </source>
</evidence>
<dbReference type="Gene3D" id="1.10.1370.10">
    <property type="entry name" value="Neurolysin, domain 3"/>
    <property type="match status" value="1"/>
</dbReference>
<dbReference type="GO" id="GO:0006508">
    <property type="term" value="P:proteolysis"/>
    <property type="evidence" value="ECO:0007669"/>
    <property type="project" value="UniProtKB-KW"/>
</dbReference>
<comment type="similarity">
    <text evidence="1 9">Belongs to the peptidase M3 family.</text>
</comment>
<dbReference type="InterPro" id="IPR045090">
    <property type="entry name" value="Pept_M3A_M3B"/>
</dbReference>
<dbReference type="AlphaFoldDB" id="A0A560EX86"/>
<dbReference type="InterPro" id="IPR045666">
    <property type="entry name" value="OpdA_N"/>
</dbReference>
<dbReference type="InterPro" id="IPR024079">
    <property type="entry name" value="MetalloPept_cat_dom_sf"/>
</dbReference>
<dbReference type="GO" id="GO:0005829">
    <property type="term" value="C:cytosol"/>
    <property type="evidence" value="ECO:0007669"/>
    <property type="project" value="UniProtKB-ARBA"/>
</dbReference>
<gene>
    <name evidence="12" type="ORF">FBZ89_11848</name>
</gene>
<feature type="domain" description="Oligopeptidase A N-terminal" evidence="11">
    <location>
        <begin position="59"/>
        <end position="153"/>
    </location>
</feature>
<evidence type="ECO:0000256" key="2">
    <source>
        <dbReference type="ARBA" id="ARBA00022670"/>
    </source>
</evidence>
<dbReference type="Pfam" id="PF01432">
    <property type="entry name" value="Peptidase_M3"/>
    <property type="match status" value="1"/>
</dbReference>
<name>A0A560EX86_9PROT</name>
<dbReference type="Gene3D" id="3.40.390.10">
    <property type="entry name" value="Collagenase (Catalytic Domain)"/>
    <property type="match status" value="1"/>
</dbReference>
<keyword evidence="2 9" id="KW-0645">Protease</keyword>
<evidence type="ECO:0000256" key="6">
    <source>
        <dbReference type="ARBA" id="ARBA00023049"/>
    </source>
</evidence>